<feature type="transmembrane region" description="Helical" evidence="1">
    <location>
        <begin position="15"/>
        <end position="31"/>
    </location>
</feature>
<gene>
    <name evidence="2" type="ORF">GPX89_06950</name>
</gene>
<keyword evidence="1" id="KW-1133">Transmembrane helix</keyword>
<comment type="caution">
    <text evidence="2">The sequence shown here is derived from an EMBL/GenBank/DDBJ whole genome shotgun (WGS) entry which is preliminary data.</text>
</comment>
<accession>A0A7K1URL0</accession>
<evidence type="ECO:0000313" key="3">
    <source>
        <dbReference type="Proteomes" id="UP000466794"/>
    </source>
</evidence>
<dbReference type="Proteomes" id="UP000466794">
    <property type="component" value="Unassembled WGS sequence"/>
</dbReference>
<dbReference type="EMBL" id="WRPP01000001">
    <property type="protein sequence ID" value="MVU76983.1"/>
    <property type="molecule type" value="Genomic_DNA"/>
</dbReference>
<dbReference type="AlphaFoldDB" id="A0A7K1URL0"/>
<sequence>MAADPSGRTGARPRALALSGLLLGMGTLHFVAPKPFDALIPPQLPGKPRTYTQVSGAAELTAGALLAVPRTRGLGARLAVLVFLAVFPGNLQMAYEWWNSDKPMPLKIGALLRLPLQIPLVTTARKVYRTAR</sequence>
<protein>
    <recommendedName>
        <fullName evidence="4">DoxX family membrane protein</fullName>
    </recommendedName>
</protein>
<name>A0A7K1URL0_9NOCA</name>
<evidence type="ECO:0008006" key="4">
    <source>
        <dbReference type="Google" id="ProtNLM"/>
    </source>
</evidence>
<reference evidence="2 3" key="1">
    <citation type="submission" date="2019-12" db="EMBL/GenBank/DDBJ databases">
        <title>Nocardia sp. nov. ET3-3 isolated from soil.</title>
        <authorList>
            <person name="Kanchanasin P."/>
            <person name="Tanasupawat S."/>
            <person name="Yuki M."/>
            <person name="Kudo T."/>
        </authorList>
    </citation>
    <scope>NUCLEOTIDE SEQUENCE [LARGE SCALE GENOMIC DNA]</scope>
    <source>
        <strain evidence="2 3">ET3-3</strain>
    </source>
</reference>
<dbReference type="PANTHER" id="PTHR36974:SF1">
    <property type="entry name" value="DOXX FAMILY MEMBRANE PROTEIN"/>
    <property type="match status" value="1"/>
</dbReference>
<proteinExistence type="predicted"/>
<keyword evidence="1" id="KW-0812">Transmembrane</keyword>
<organism evidence="2 3">
    <name type="scientific">Nocardia terrae</name>
    <dbReference type="NCBI Taxonomy" id="2675851"/>
    <lineage>
        <taxon>Bacteria</taxon>
        <taxon>Bacillati</taxon>
        <taxon>Actinomycetota</taxon>
        <taxon>Actinomycetes</taxon>
        <taxon>Mycobacteriales</taxon>
        <taxon>Nocardiaceae</taxon>
        <taxon>Nocardia</taxon>
    </lineage>
</organism>
<keyword evidence="1" id="KW-0472">Membrane</keyword>
<evidence type="ECO:0000313" key="2">
    <source>
        <dbReference type="EMBL" id="MVU76983.1"/>
    </source>
</evidence>
<keyword evidence="3" id="KW-1185">Reference proteome</keyword>
<evidence type="ECO:0000256" key="1">
    <source>
        <dbReference type="SAM" id="Phobius"/>
    </source>
</evidence>
<dbReference type="PANTHER" id="PTHR36974">
    <property type="entry name" value="MEMBRANE PROTEIN-RELATED"/>
    <property type="match status" value="1"/>
</dbReference>
<feature type="transmembrane region" description="Helical" evidence="1">
    <location>
        <begin position="75"/>
        <end position="95"/>
    </location>
</feature>